<dbReference type="Pfam" id="PF14659">
    <property type="entry name" value="Phage_int_SAM_3"/>
    <property type="match status" value="1"/>
</dbReference>
<feature type="domain" description="Core-binding (CB)" evidence="5">
    <location>
        <begin position="23"/>
        <end position="106"/>
    </location>
</feature>
<evidence type="ECO:0000256" key="2">
    <source>
        <dbReference type="ARBA" id="ARBA00023172"/>
    </source>
</evidence>
<keyword evidence="2" id="KW-0233">DNA recombination</keyword>
<reference evidence="6 7" key="1">
    <citation type="submission" date="2023-12" db="EMBL/GenBank/DDBJ databases">
        <title>Micromonospora sp. nov., isolated from Atacama Desert.</title>
        <authorList>
            <person name="Carro L."/>
            <person name="Golinska P."/>
            <person name="Klenk H.-P."/>
            <person name="Goodfellow M."/>
        </authorList>
    </citation>
    <scope>NUCLEOTIDE SEQUENCE [LARGE SCALE GENOMIC DNA]</scope>
    <source>
        <strain evidence="6 7">4G53</strain>
    </source>
</reference>
<dbReference type="PROSITE" id="PS51900">
    <property type="entry name" value="CB"/>
    <property type="match status" value="1"/>
</dbReference>
<dbReference type="InterPro" id="IPR011010">
    <property type="entry name" value="DNA_brk_join_enz"/>
</dbReference>
<dbReference type="EMBL" id="JAXOTQ010000024">
    <property type="protein sequence ID" value="MDZ5491662.1"/>
    <property type="molecule type" value="Genomic_DNA"/>
</dbReference>
<dbReference type="RefSeq" id="WP_322441557.1">
    <property type="nucleotide sequence ID" value="NZ_JAXOTQ010000024.1"/>
</dbReference>
<evidence type="ECO:0000256" key="4">
    <source>
        <dbReference type="SAM" id="MobiDB-lite"/>
    </source>
</evidence>
<comment type="caution">
    <text evidence="6">The sequence shown here is derived from an EMBL/GenBank/DDBJ whole genome shotgun (WGS) entry which is preliminary data.</text>
</comment>
<evidence type="ECO:0000313" key="7">
    <source>
        <dbReference type="Proteomes" id="UP001290101"/>
    </source>
</evidence>
<name>A0ABU5JGB7_9ACTN</name>
<dbReference type="InterPro" id="IPR004107">
    <property type="entry name" value="Integrase_SAM-like_N"/>
</dbReference>
<feature type="region of interest" description="Disordered" evidence="4">
    <location>
        <begin position="179"/>
        <end position="228"/>
    </location>
</feature>
<dbReference type="SUPFAM" id="SSF56349">
    <property type="entry name" value="DNA breaking-rejoining enzymes"/>
    <property type="match status" value="1"/>
</dbReference>
<organism evidence="6 7">
    <name type="scientific">Micromonospora sicca</name>
    <dbReference type="NCBI Taxonomy" id="2202420"/>
    <lineage>
        <taxon>Bacteria</taxon>
        <taxon>Bacillati</taxon>
        <taxon>Actinomycetota</taxon>
        <taxon>Actinomycetes</taxon>
        <taxon>Micromonosporales</taxon>
        <taxon>Micromonosporaceae</taxon>
        <taxon>Micromonospora</taxon>
    </lineage>
</organism>
<accession>A0ABU5JGB7</accession>
<gene>
    <name evidence="6" type="ORF">U2F25_19730</name>
</gene>
<protein>
    <recommendedName>
        <fullName evidence="5">Core-binding (CB) domain-containing protein</fullName>
    </recommendedName>
</protein>
<dbReference type="InterPro" id="IPR044068">
    <property type="entry name" value="CB"/>
</dbReference>
<dbReference type="Gene3D" id="1.10.150.130">
    <property type="match status" value="1"/>
</dbReference>
<evidence type="ECO:0000256" key="3">
    <source>
        <dbReference type="PROSITE-ProRule" id="PRU01248"/>
    </source>
</evidence>
<keyword evidence="7" id="KW-1185">Reference proteome</keyword>
<dbReference type="InterPro" id="IPR010998">
    <property type="entry name" value="Integrase_recombinase_N"/>
</dbReference>
<sequence length="228" mass="25350">MLGKLADLRRRQEQGQNLAAAPRTVGEWLDEWLRMKERDGTRPSTLQGYRKLIENHVRPAVGQLALDKLTPTVIRRLLAEKTDSGLSATTVRHIHGLIRNSLGDAEREELVHRNAARSVRPPAMRQVERRALGVDEAKRLLDVLRGHRLEALYVCALTVGLRRGELLGLAWSDIRARSRPPGQRRIGRVRRAAVRSQATGGSGHPEPCSPASGRHSGWGRRPGVVPEA</sequence>
<dbReference type="Gene3D" id="1.10.443.10">
    <property type="entry name" value="Intergrase catalytic core"/>
    <property type="match status" value="1"/>
</dbReference>
<proteinExistence type="predicted"/>
<evidence type="ECO:0000313" key="6">
    <source>
        <dbReference type="EMBL" id="MDZ5491662.1"/>
    </source>
</evidence>
<keyword evidence="1 3" id="KW-0238">DNA-binding</keyword>
<evidence type="ECO:0000259" key="5">
    <source>
        <dbReference type="PROSITE" id="PS51900"/>
    </source>
</evidence>
<evidence type="ECO:0000256" key="1">
    <source>
        <dbReference type="ARBA" id="ARBA00023125"/>
    </source>
</evidence>
<dbReference type="Proteomes" id="UP001290101">
    <property type="component" value="Unassembled WGS sequence"/>
</dbReference>
<dbReference type="InterPro" id="IPR013762">
    <property type="entry name" value="Integrase-like_cat_sf"/>
</dbReference>